<evidence type="ECO:0008006" key="4">
    <source>
        <dbReference type="Google" id="ProtNLM"/>
    </source>
</evidence>
<gene>
    <name evidence="2" type="ORF">LAZ67_14001971</name>
</gene>
<feature type="transmembrane region" description="Helical" evidence="1">
    <location>
        <begin position="330"/>
        <end position="347"/>
    </location>
</feature>
<dbReference type="PANTHER" id="PTHR47326">
    <property type="entry name" value="TRANSPOSABLE ELEMENT TC3 TRANSPOSASE-LIKE PROTEIN"/>
    <property type="match status" value="1"/>
</dbReference>
<evidence type="ECO:0000313" key="3">
    <source>
        <dbReference type="Proteomes" id="UP001235939"/>
    </source>
</evidence>
<name>A0ABY6L8H8_9ARAC</name>
<protein>
    <recommendedName>
        <fullName evidence="4">DUF4817 domain-containing protein</fullName>
    </recommendedName>
</protein>
<proteinExistence type="predicted"/>
<keyword evidence="1" id="KW-0472">Membrane</keyword>
<organism evidence="2 3">
    <name type="scientific">Cordylochernes scorpioides</name>
    <dbReference type="NCBI Taxonomy" id="51811"/>
    <lineage>
        <taxon>Eukaryota</taxon>
        <taxon>Metazoa</taxon>
        <taxon>Ecdysozoa</taxon>
        <taxon>Arthropoda</taxon>
        <taxon>Chelicerata</taxon>
        <taxon>Arachnida</taxon>
        <taxon>Pseudoscorpiones</taxon>
        <taxon>Cheliferoidea</taxon>
        <taxon>Chernetidae</taxon>
        <taxon>Cordylochernes</taxon>
    </lineage>
</organism>
<reference evidence="2 3" key="1">
    <citation type="submission" date="2022-01" db="EMBL/GenBank/DDBJ databases">
        <title>A chromosomal length assembly of Cordylochernes scorpioides.</title>
        <authorList>
            <person name="Zeh D."/>
            <person name="Zeh J."/>
        </authorList>
    </citation>
    <scope>NUCLEOTIDE SEQUENCE [LARGE SCALE GENOMIC DNA]</scope>
    <source>
        <strain evidence="2">IN4F17</strain>
        <tissue evidence="2">Whole Body</tissue>
    </source>
</reference>
<evidence type="ECO:0000313" key="2">
    <source>
        <dbReference type="EMBL" id="UYV76762.1"/>
    </source>
</evidence>
<accession>A0ABY6L8H8</accession>
<dbReference type="Gene3D" id="3.30.420.10">
    <property type="entry name" value="Ribonuclease H-like superfamily/Ribonuclease H"/>
    <property type="match status" value="2"/>
</dbReference>
<dbReference type="Proteomes" id="UP001235939">
    <property type="component" value="Chromosome 14"/>
</dbReference>
<sequence>MVNDFQIQSEICKIGICKLKHVAKKKPDILDSGSFRLRLMITFDGNGVGNIESATEALRAFRSFKDIRSGKGPMSCFSLKRLIKSFEETGSLEVKPRSGRPSTCKSVAVTVLQNAEAIETLSTYGEDRQALSEITFMQDGGPPHISRGAKQLLKERLVKFVDKSPLYIPVPSISPDLTPYNFGYGESATEALRAFRPFKDIRSGKGPMSCYSLKRLIKSFEETGSLKAKPRSGRPSTCKSVAVTVLQNAEAIETLSTYGELKVSDFEKRQEFAAWVFRQIDIDENWLSNVLRTDDAHFYLKGEFNIQNCLILATEKPRIFTEIPLHQHRVTVLCGFTSAFIIGAFFFKKINVRTFKTVFVTVGERYVQLLREKDILILQDRQALSEITFMQDGGPPHISRGAKQFLKDTFGENPKLEYSLDAQAIRRSRRLQRLEPEENIAMVNQETQTKMSEYHFQPFRNPFIFTGERNQNPEKWLKEFHRVARYNCWDDSMCLEGNFLNDKKTYRIL</sequence>
<evidence type="ECO:0000256" key="1">
    <source>
        <dbReference type="SAM" id="Phobius"/>
    </source>
</evidence>
<keyword evidence="1" id="KW-1133">Transmembrane helix</keyword>
<dbReference type="PANTHER" id="PTHR47326:SF1">
    <property type="entry name" value="HTH PSQ-TYPE DOMAIN-CONTAINING PROTEIN"/>
    <property type="match status" value="1"/>
</dbReference>
<dbReference type="InterPro" id="IPR036397">
    <property type="entry name" value="RNaseH_sf"/>
</dbReference>
<keyword evidence="1" id="KW-0812">Transmembrane</keyword>
<dbReference type="EMBL" id="CP092876">
    <property type="protein sequence ID" value="UYV76762.1"/>
    <property type="molecule type" value="Genomic_DNA"/>
</dbReference>
<keyword evidence="3" id="KW-1185">Reference proteome</keyword>